<dbReference type="Proteomes" id="UP000242763">
    <property type="component" value="Unassembled WGS sequence"/>
</dbReference>
<gene>
    <name evidence="1" type="ORF">SAMN03080618_03320</name>
</gene>
<dbReference type="Gene3D" id="3.40.190.10">
    <property type="entry name" value="Periplasmic binding protein-like II"/>
    <property type="match status" value="1"/>
</dbReference>
<dbReference type="EMBL" id="FORF01000029">
    <property type="protein sequence ID" value="SFJ56191.1"/>
    <property type="molecule type" value="Genomic_DNA"/>
</dbReference>
<evidence type="ECO:0000313" key="2">
    <source>
        <dbReference type="Proteomes" id="UP000242763"/>
    </source>
</evidence>
<name>A0A1I3SF46_9HYPH</name>
<protein>
    <submittedName>
        <fullName evidence="1">Uncharacterized protein</fullName>
    </submittedName>
</protein>
<dbReference type="AlphaFoldDB" id="A0A1I3SF46"/>
<reference evidence="2" key="1">
    <citation type="submission" date="2016-10" db="EMBL/GenBank/DDBJ databases">
        <authorList>
            <person name="Varghese N."/>
            <person name="Submissions S."/>
        </authorList>
    </citation>
    <scope>NUCLEOTIDE SEQUENCE [LARGE SCALE GENOMIC DNA]</scope>
    <source>
        <strain evidence="2">DSM 21857</strain>
    </source>
</reference>
<evidence type="ECO:0000313" key="1">
    <source>
        <dbReference type="EMBL" id="SFJ56191.1"/>
    </source>
</evidence>
<keyword evidence="2" id="KW-1185">Reference proteome</keyword>
<dbReference type="STRING" id="1121003.SAMN03080618_03320"/>
<accession>A0A1I3SF46</accession>
<sequence length="98" mass="10811">MLVAHFGAVAAAFALSPSRWHYELLAQPRLFPAVSPKLRPEWLSVKVVEDLFELPVITADADGLWGVWLRMAGAEPLVPMRGPNMPNTHIMMEAATFG</sequence>
<proteinExistence type="predicted"/>
<organism evidence="1 2">
    <name type="scientific">Aquamicrobium aerolatum DSM 21857</name>
    <dbReference type="NCBI Taxonomy" id="1121003"/>
    <lineage>
        <taxon>Bacteria</taxon>
        <taxon>Pseudomonadati</taxon>
        <taxon>Pseudomonadota</taxon>
        <taxon>Alphaproteobacteria</taxon>
        <taxon>Hyphomicrobiales</taxon>
        <taxon>Phyllobacteriaceae</taxon>
        <taxon>Aerobium</taxon>
    </lineage>
</organism>